<organism evidence="6 7">
    <name type="scientific">Mycobacterium intracellulare 1956</name>
    <dbReference type="NCBI Taxonomy" id="1299331"/>
    <lineage>
        <taxon>Bacteria</taxon>
        <taxon>Bacillati</taxon>
        <taxon>Actinomycetota</taxon>
        <taxon>Actinomycetes</taxon>
        <taxon>Mycobacteriales</taxon>
        <taxon>Mycobacteriaceae</taxon>
        <taxon>Mycobacterium</taxon>
        <taxon>Mycobacterium avium complex (MAC)</taxon>
    </lineage>
</organism>
<evidence type="ECO:0000256" key="3">
    <source>
        <dbReference type="ARBA" id="ARBA00023163"/>
    </source>
</evidence>
<gene>
    <name evidence="6" type="ORF">I550_4444</name>
</gene>
<dbReference type="PATRIC" id="fig|1299331.3.peg.4338"/>
<evidence type="ECO:0000256" key="1">
    <source>
        <dbReference type="ARBA" id="ARBA00023015"/>
    </source>
</evidence>
<dbReference type="GO" id="GO:0003700">
    <property type="term" value="F:DNA-binding transcription factor activity"/>
    <property type="evidence" value="ECO:0007669"/>
    <property type="project" value="InterPro"/>
</dbReference>
<dbReference type="PANTHER" id="PTHR46796:SF12">
    <property type="entry name" value="HTH-TYPE DNA-BINDING TRANSCRIPTIONAL ACTIVATOR EUTR"/>
    <property type="match status" value="1"/>
</dbReference>
<proteinExistence type="predicted"/>
<dbReference type="InterPro" id="IPR009057">
    <property type="entry name" value="Homeodomain-like_sf"/>
</dbReference>
<dbReference type="SUPFAM" id="SSF46689">
    <property type="entry name" value="Homeodomain-like"/>
    <property type="match status" value="1"/>
</dbReference>
<dbReference type="EMBL" id="JAOG01000002">
    <property type="protein sequence ID" value="EUA56285.1"/>
    <property type="molecule type" value="Genomic_DNA"/>
</dbReference>
<evidence type="ECO:0000256" key="2">
    <source>
        <dbReference type="ARBA" id="ARBA00023125"/>
    </source>
</evidence>
<evidence type="ECO:0000259" key="5">
    <source>
        <dbReference type="PROSITE" id="PS01124"/>
    </source>
</evidence>
<dbReference type="InterPro" id="IPR050204">
    <property type="entry name" value="AraC_XylS_family_regulators"/>
</dbReference>
<feature type="domain" description="HTH araC/xylS-type" evidence="5">
    <location>
        <begin position="218"/>
        <end position="319"/>
    </location>
</feature>
<dbReference type="AlphaFoldDB" id="X8CM34"/>
<keyword evidence="2" id="KW-0238">DNA-binding</keyword>
<dbReference type="PROSITE" id="PS01124">
    <property type="entry name" value="HTH_ARAC_FAMILY_2"/>
    <property type="match status" value="1"/>
</dbReference>
<dbReference type="GO" id="GO:0043565">
    <property type="term" value="F:sequence-specific DNA binding"/>
    <property type="evidence" value="ECO:0007669"/>
    <property type="project" value="InterPro"/>
</dbReference>
<dbReference type="Pfam" id="PF14525">
    <property type="entry name" value="AraC_binding_2"/>
    <property type="match status" value="1"/>
</dbReference>
<dbReference type="Proteomes" id="UP000020825">
    <property type="component" value="Unassembled WGS sequence"/>
</dbReference>
<dbReference type="Gene3D" id="1.10.10.60">
    <property type="entry name" value="Homeodomain-like"/>
    <property type="match status" value="1"/>
</dbReference>
<keyword evidence="3" id="KW-0804">Transcription</keyword>
<feature type="compositionally biased region" description="Basic and acidic residues" evidence="4">
    <location>
        <begin position="334"/>
        <end position="344"/>
    </location>
</feature>
<keyword evidence="1" id="KW-0805">Transcription regulation</keyword>
<reference evidence="6 7" key="1">
    <citation type="submission" date="2013-12" db="EMBL/GenBank/DDBJ databases">
        <authorList>
            <person name="Zelazny A."/>
            <person name="Olivier K."/>
            <person name="Holland S."/>
            <person name="Lenaerts A."/>
            <person name="Ordway D."/>
            <person name="DeGroote M.A."/>
            <person name="Parker T."/>
            <person name="Sizemore C."/>
            <person name="Tallon L.J."/>
            <person name="Sadzewicz L.K."/>
            <person name="Sengamalay N."/>
            <person name="Fraser C.M."/>
            <person name="Hine E."/>
            <person name="Shefchek K.A."/>
            <person name="Das S.P."/>
            <person name="Tettelin H."/>
        </authorList>
    </citation>
    <scope>NUCLEOTIDE SEQUENCE [LARGE SCALE GENOMIC DNA]</scope>
    <source>
        <strain evidence="6 7">1956</strain>
    </source>
</reference>
<accession>X8CM34</accession>
<dbReference type="InterPro" id="IPR035418">
    <property type="entry name" value="AraC-bd_2"/>
</dbReference>
<dbReference type="Pfam" id="PF12833">
    <property type="entry name" value="HTH_18"/>
    <property type="match status" value="1"/>
</dbReference>
<sequence length="358" mass="39530">MWASVQSLDDFAELRTGRPDSSPHWWPEIGPVGDPGSFSFTHRMRRAGPITVLDADFHDDVWVNGGEMRPHYHVTLPVSPTSAASVDEVSVAAEPGSVAVYRPEGRAGVDRYVGRLLAVMIDRHAVEDALADSLGRSIASQIDFAPLMRTAAPTVRSWITLVSEFSEQLFRPHSVLNQPMVGMPFAEGLIRGLLLAADHPYRAGLEGEAAEPPPGAIRRAIEIIEAEADQPLTVAALARRSHVGVRSLQHGFQRHVGVTPMAYLRQVRLRRAHQALLESDPSTVTVASVAYRWGFTNLGRFAAAHTARYQEPPLKTLQRTVRSRGPSPVPRDVPQLRDDRRGSDRPSLLVHKLRPEHR</sequence>
<evidence type="ECO:0000256" key="4">
    <source>
        <dbReference type="SAM" id="MobiDB-lite"/>
    </source>
</evidence>
<dbReference type="SMART" id="SM00342">
    <property type="entry name" value="HTH_ARAC"/>
    <property type="match status" value="1"/>
</dbReference>
<protein>
    <submittedName>
        <fullName evidence="6">Bacterial regulatory helix-turn-helix s, AraC family protein</fullName>
    </submittedName>
</protein>
<evidence type="ECO:0000313" key="7">
    <source>
        <dbReference type="Proteomes" id="UP000020825"/>
    </source>
</evidence>
<name>X8CM34_MYCIT</name>
<feature type="region of interest" description="Disordered" evidence="4">
    <location>
        <begin position="319"/>
        <end position="358"/>
    </location>
</feature>
<dbReference type="InterPro" id="IPR018060">
    <property type="entry name" value="HTH_AraC"/>
</dbReference>
<dbReference type="PANTHER" id="PTHR46796">
    <property type="entry name" value="HTH-TYPE TRANSCRIPTIONAL ACTIVATOR RHAS-RELATED"/>
    <property type="match status" value="1"/>
</dbReference>
<comment type="caution">
    <text evidence="6">The sequence shown here is derived from an EMBL/GenBank/DDBJ whole genome shotgun (WGS) entry which is preliminary data.</text>
</comment>
<evidence type="ECO:0000313" key="6">
    <source>
        <dbReference type="EMBL" id="EUA56285.1"/>
    </source>
</evidence>